<name>A0ABN6N6L2_9BACT</name>
<protein>
    <recommendedName>
        <fullName evidence="4">Thiol:disulfide interchange protein DsbD N-terminal domain-containing protein</fullName>
    </recommendedName>
</protein>
<organism evidence="2 3">
    <name type="scientific">Anaeromyxobacter paludicola</name>
    <dbReference type="NCBI Taxonomy" id="2918171"/>
    <lineage>
        <taxon>Bacteria</taxon>
        <taxon>Pseudomonadati</taxon>
        <taxon>Myxococcota</taxon>
        <taxon>Myxococcia</taxon>
        <taxon>Myxococcales</taxon>
        <taxon>Cystobacterineae</taxon>
        <taxon>Anaeromyxobacteraceae</taxon>
        <taxon>Anaeromyxobacter</taxon>
    </lineage>
</organism>
<dbReference type="RefSeq" id="WP_248344695.1">
    <property type="nucleotide sequence ID" value="NZ_AP025592.1"/>
</dbReference>
<keyword evidence="3" id="KW-1185">Reference proteome</keyword>
<gene>
    <name evidence="2" type="ORF">AMPC_08860</name>
</gene>
<reference evidence="3" key="1">
    <citation type="journal article" date="2022" name="Int. J. Syst. Evol. Microbiol.">
        <title>Anaeromyxobacter oryzae sp. nov., Anaeromyxobacter diazotrophicus sp. nov. and Anaeromyxobacter paludicola sp. nov., isolated from paddy soils.</title>
        <authorList>
            <person name="Itoh H."/>
            <person name="Xu Z."/>
            <person name="Mise K."/>
            <person name="Masuda Y."/>
            <person name="Ushijima N."/>
            <person name="Hayakawa C."/>
            <person name="Shiratori Y."/>
            <person name="Senoo K."/>
        </authorList>
    </citation>
    <scope>NUCLEOTIDE SEQUENCE [LARGE SCALE GENOMIC DNA]</scope>
    <source>
        <strain evidence="3">Red630</strain>
    </source>
</reference>
<dbReference type="Proteomes" id="UP001162734">
    <property type="component" value="Chromosome"/>
</dbReference>
<accession>A0ABN6N6L2</accession>
<evidence type="ECO:0000256" key="1">
    <source>
        <dbReference type="SAM" id="SignalP"/>
    </source>
</evidence>
<proteinExistence type="predicted"/>
<sequence>MLRILVATLALATAAPALADAASEAAGSYTLETAGTTEQVRPGAPGKLVLFIHPKAGTHVHPQAPLAIALEAPAGVKLAKEKLGHKDAVDPKAEAPRFEVPFTAAAAGRYELKAAIDFFICSDTWCVKQSRALSVPVVAKQ</sequence>
<evidence type="ECO:0000313" key="2">
    <source>
        <dbReference type="EMBL" id="BDG07773.1"/>
    </source>
</evidence>
<evidence type="ECO:0000313" key="3">
    <source>
        <dbReference type="Proteomes" id="UP001162734"/>
    </source>
</evidence>
<feature type="signal peptide" evidence="1">
    <location>
        <begin position="1"/>
        <end position="19"/>
    </location>
</feature>
<keyword evidence="1" id="KW-0732">Signal</keyword>
<dbReference type="EMBL" id="AP025592">
    <property type="protein sequence ID" value="BDG07773.1"/>
    <property type="molecule type" value="Genomic_DNA"/>
</dbReference>
<feature type="chain" id="PRO_5047200419" description="Thiol:disulfide interchange protein DsbD N-terminal domain-containing protein" evidence="1">
    <location>
        <begin position="20"/>
        <end position="141"/>
    </location>
</feature>
<evidence type="ECO:0008006" key="4">
    <source>
        <dbReference type="Google" id="ProtNLM"/>
    </source>
</evidence>